<dbReference type="Proteomes" id="UP000199514">
    <property type="component" value="Unassembled WGS sequence"/>
</dbReference>
<dbReference type="PANTHER" id="PTHR47313:SF1">
    <property type="entry name" value="RIBOSOMAL RNA LARGE SUBUNIT METHYLTRANSFERASE K_L"/>
    <property type="match status" value="1"/>
</dbReference>
<dbReference type="GO" id="GO:0003723">
    <property type="term" value="F:RNA binding"/>
    <property type="evidence" value="ECO:0007669"/>
    <property type="project" value="UniProtKB-UniRule"/>
</dbReference>
<keyword evidence="1 5" id="KW-0489">Methyltransferase</keyword>
<dbReference type="Gene3D" id="3.40.50.150">
    <property type="entry name" value="Vaccinia Virus protein VP39"/>
    <property type="match status" value="1"/>
</dbReference>
<evidence type="ECO:0000256" key="1">
    <source>
        <dbReference type="ARBA" id="ARBA00022603"/>
    </source>
</evidence>
<dbReference type="Gene3D" id="3.30.2130.30">
    <property type="match status" value="1"/>
</dbReference>
<dbReference type="SMART" id="SM00981">
    <property type="entry name" value="THUMP"/>
    <property type="match status" value="1"/>
</dbReference>
<organism evidence="5 6">
    <name type="scientific">Flexibacter flexilis DSM 6793</name>
    <dbReference type="NCBI Taxonomy" id="927664"/>
    <lineage>
        <taxon>Bacteria</taxon>
        <taxon>Pseudomonadati</taxon>
        <taxon>Bacteroidota</taxon>
        <taxon>Cytophagia</taxon>
        <taxon>Cytophagales</taxon>
        <taxon>Flexibacteraceae</taxon>
        <taxon>Flexibacter</taxon>
    </lineage>
</organism>
<dbReference type="STRING" id="927664.SAMN05421780_11157"/>
<dbReference type="PROSITE" id="PS51165">
    <property type="entry name" value="THUMP"/>
    <property type="match status" value="1"/>
</dbReference>
<keyword evidence="6" id="KW-1185">Reference proteome</keyword>
<dbReference type="GO" id="GO:0070043">
    <property type="term" value="F:rRNA (guanine-N7-)-methyltransferase activity"/>
    <property type="evidence" value="ECO:0007669"/>
    <property type="project" value="TreeGrafter"/>
</dbReference>
<dbReference type="InterPro" id="IPR029063">
    <property type="entry name" value="SAM-dependent_MTases_sf"/>
</dbReference>
<evidence type="ECO:0000313" key="6">
    <source>
        <dbReference type="Proteomes" id="UP000199514"/>
    </source>
</evidence>
<accession>A0A1I1MQT7</accession>
<dbReference type="AlphaFoldDB" id="A0A1I1MQT7"/>
<dbReference type="Pfam" id="PF01170">
    <property type="entry name" value="UPF0020"/>
    <property type="match status" value="1"/>
</dbReference>
<dbReference type="GO" id="GO:0008990">
    <property type="term" value="F:rRNA (guanine-N2-)-methyltransferase activity"/>
    <property type="evidence" value="ECO:0007669"/>
    <property type="project" value="TreeGrafter"/>
</dbReference>
<evidence type="ECO:0000256" key="3">
    <source>
        <dbReference type="PROSITE-ProRule" id="PRU00529"/>
    </source>
</evidence>
<sequence length="394" mass="44344">MLASQYKAIAKTIFGAEEILAHDLTALGATDVQILNRAVSFTANKELLYKANLYLATALRIIIPIHEFKARNEDELYEGIQKVTWQKYFTEHDTFAIDSVVGSDYFNHSQYVSLKTKDAIADQFRERCEGVRPSVDLRHPTVRIHLHILGDVCSVALDSSGESLHKRGYRQGGQHEAPLNEVLAATLVRLTGWDGQSNFADPMCGSGTIVTEAGLFAMNIAPGLLRDYFGFKNWPDFDAALWEKLCAEARERINHDWEYTLSGSDMSEKYVELAMYAAEKTGIDECVKLKTKRFEENTPPPPKGVAIFNPPYGERLMGADRAILDLYKTIGDTLKNKYKGYDVWVLTSNMEAIKHIGLRPSRKISLYNGSLECKFLKFSIYEGSLKAKYQAQGE</sequence>
<dbReference type="Pfam" id="PF22020">
    <property type="entry name" value="RlmL_1st"/>
    <property type="match status" value="1"/>
</dbReference>
<evidence type="ECO:0000259" key="4">
    <source>
        <dbReference type="PROSITE" id="PS51165"/>
    </source>
</evidence>
<dbReference type="CDD" id="cd11715">
    <property type="entry name" value="THUMP_AdoMetMT"/>
    <property type="match status" value="1"/>
</dbReference>
<dbReference type="Pfam" id="PF02926">
    <property type="entry name" value="THUMP"/>
    <property type="match status" value="1"/>
</dbReference>
<evidence type="ECO:0000256" key="2">
    <source>
        <dbReference type="ARBA" id="ARBA00022679"/>
    </source>
</evidence>
<keyword evidence="2" id="KW-0808">Transferase</keyword>
<protein>
    <submittedName>
        <fullName evidence="5">Putative N6-adenine-specific DNA methylase</fullName>
    </submittedName>
</protein>
<dbReference type="InterPro" id="IPR054170">
    <property type="entry name" value="RlmL_1st"/>
</dbReference>
<dbReference type="OrthoDB" id="9809404at2"/>
<dbReference type="PANTHER" id="PTHR47313">
    <property type="entry name" value="RIBOSOMAL RNA LARGE SUBUNIT METHYLTRANSFERASE K/L"/>
    <property type="match status" value="1"/>
</dbReference>
<dbReference type="EMBL" id="FOLE01000011">
    <property type="protein sequence ID" value="SFC87719.1"/>
    <property type="molecule type" value="Genomic_DNA"/>
</dbReference>
<dbReference type="InterPro" id="IPR002052">
    <property type="entry name" value="DNA_methylase_N6_adenine_CS"/>
</dbReference>
<dbReference type="InterPro" id="IPR004114">
    <property type="entry name" value="THUMP_dom"/>
</dbReference>
<gene>
    <name evidence="5" type="ORF">SAMN05421780_11157</name>
</gene>
<dbReference type="RefSeq" id="WP_091515633.1">
    <property type="nucleotide sequence ID" value="NZ_FOLE01000011.1"/>
</dbReference>
<feature type="domain" description="THUMP" evidence="4">
    <location>
        <begin position="47"/>
        <end position="159"/>
    </location>
</feature>
<evidence type="ECO:0000313" key="5">
    <source>
        <dbReference type="EMBL" id="SFC87719.1"/>
    </source>
</evidence>
<reference evidence="5 6" key="1">
    <citation type="submission" date="2016-10" db="EMBL/GenBank/DDBJ databases">
        <authorList>
            <person name="de Groot N.N."/>
        </authorList>
    </citation>
    <scope>NUCLEOTIDE SEQUENCE [LARGE SCALE GENOMIC DNA]</scope>
    <source>
        <strain evidence="5 6">DSM 6793</strain>
    </source>
</reference>
<dbReference type="PROSITE" id="PS00092">
    <property type="entry name" value="N6_MTASE"/>
    <property type="match status" value="1"/>
</dbReference>
<name>A0A1I1MQT7_9BACT</name>
<dbReference type="InterPro" id="IPR000241">
    <property type="entry name" value="RlmKL-like_Mtase"/>
</dbReference>
<dbReference type="SUPFAM" id="SSF53335">
    <property type="entry name" value="S-adenosyl-L-methionine-dependent methyltransferases"/>
    <property type="match status" value="1"/>
</dbReference>
<proteinExistence type="predicted"/>
<keyword evidence="3" id="KW-0694">RNA-binding</keyword>